<dbReference type="Proteomes" id="UP001610563">
    <property type="component" value="Unassembled WGS sequence"/>
</dbReference>
<organism evidence="2 3">
    <name type="scientific">Aspergillus keveii</name>
    <dbReference type="NCBI Taxonomy" id="714993"/>
    <lineage>
        <taxon>Eukaryota</taxon>
        <taxon>Fungi</taxon>
        <taxon>Dikarya</taxon>
        <taxon>Ascomycota</taxon>
        <taxon>Pezizomycotina</taxon>
        <taxon>Eurotiomycetes</taxon>
        <taxon>Eurotiomycetidae</taxon>
        <taxon>Eurotiales</taxon>
        <taxon>Aspergillaceae</taxon>
        <taxon>Aspergillus</taxon>
        <taxon>Aspergillus subgen. Nidulantes</taxon>
    </lineage>
</organism>
<keyword evidence="3" id="KW-1185">Reference proteome</keyword>
<name>A0ABR4FVH5_9EURO</name>
<sequence length="140" mass="15682">MYDALPKICSRACQQATLGILSARPCSQTEPQSPYSINVQLSNYPRNEEPSIISICIWHPLTIVIYGVLGVAFLGSLVNLPRILGNSDGFPFSELLVTPELCDLSARSYKEFWNCVHTAPFLESKKLIVLPWRWSSSRLP</sequence>
<keyword evidence="1" id="KW-1133">Transmembrane helix</keyword>
<gene>
    <name evidence="2" type="ORF">BJX66DRAFT_16633</name>
</gene>
<dbReference type="EMBL" id="JBFTWV010000100">
    <property type="protein sequence ID" value="KAL2787269.1"/>
    <property type="molecule type" value="Genomic_DNA"/>
</dbReference>
<reference evidence="2 3" key="1">
    <citation type="submission" date="2024-07" db="EMBL/GenBank/DDBJ databases">
        <title>Section-level genome sequencing and comparative genomics of Aspergillus sections Usti and Cavernicolus.</title>
        <authorList>
            <consortium name="Lawrence Berkeley National Laboratory"/>
            <person name="Nybo J.L."/>
            <person name="Vesth T.C."/>
            <person name="Theobald S."/>
            <person name="Frisvad J.C."/>
            <person name="Larsen T.O."/>
            <person name="Kjaerboelling I."/>
            <person name="Rothschild-Mancinelli K."/>
            <person name="Lyhne E.K."/>
            <person name="Kogle M.E."/>
            <person name="Barry K."/>
            <person name="Clum A."/>
            <person name="Na H."/>
            <person name="Ledsgaard L."/>
            <person name="Lin J."/>
            <person name="Lipzen A."/>
            <person name="Kuo A."/>
            <person name="Riley R."/>
            <person name="Mondo S."/>
            <person name="Labutti K."/>
            <person name="Haridas S."/>
            <person name="Pangalinan J."/>
            <person name="Salamov A.A."/>
            <person name="Simmons B.A."/>
            <person name="Magnuson J.K."/>
            <person name="Chen J."/>
            <person name="Drula E."/>
            <person name="Henrissat B."/>
            <person name="Wiebenga A."/>
            <person name="Lubbers R.J."/>
            <person name="Gomes A.C."/>
            <person name="Makela M.R."/>
            <person name="Stajich J."/>
            <person name="Grigoriev I.V."/>
            <person name="Mortensen U.H."/>
            <person name="De Vries R.P."/>
            <person name="Baker S.E."/>
            <person name="Andersen M.R."/>
        </authorList>
    </citation>
    <scope>NUCLEOTIDE SEQUENCE [LARGE SCALE GENOMIC DNA]</scope>
    <source>
        <strain evidence="2 3">CBS 209.92</strain>
    </source>
</reference>
<comment type="caution">
    <text evidence="2">The sequence shown here is derived from an EMBL/GenBank/DDBJ whole genome shotgun (WGS) entry which is preliminary data.</text>
</comment>
<accession>A0ABR4FVH5</accession>
<evidence type="ECO:0000313" key="3">
    <source>
        <dbReference type="Proteomes" id="UP001610563"/>
    </source>
</evidence>
<keyword evidence="1" id="KW-0472">Membrane</keyword>
<proteinExistence type="predicted"/>
<keyword evidence="1" id="KW-0812">Transmembrane</keyword>
<feature type="transmembrane region" description="Helical" evidence="1">
    <location>
        <begin position="52"/>
        <end position="74"/>
    </location>
</feature>
<evidence type="ECO:0000256" key="1">
    <source>
        <dbReference type="SAM" id="Phobius"/>
    </source>
</evidence>
<evidence type="ECO:0000313" key="2">
    <source>
        <dbReference type="EMBL" id="KAL2787269.1"/>
    </source>
</evidence>
<protein>
    <submittedName>
        <fullName evidence="2">Uncharacterized protein</fullName>
    </submittedName>
</protein>